<organism evidence="4 5">
    <name type="scientific">Streblomastix strix</name>
    <dbReference type="NCBI Taxonomy" id="222440"/>
    <lineage>
        <taxon>Eukaryota</taxon>
        <taxon>Metamonada</taxon>
        <taxon>Preaxostyla</taxon>
        <taxon>Oxymonadida</taxon>
        <taxon>Streblomastigidae</taxon>
        <taxon>Streblomastix</taxon>
    </lineage>
</organism>
<gene>
    <name evidence="4" type="ORF">EZS28_009084</name>
</gene>
<dbReference type="EMBL" id="SNRW01001697">
    <property type="protein sequence ID" value="KAA6395390.1"/>
    <property type="molecule type" value="Genomic_DNA"/>
</dbReference>
<name>A0A5J4WKC3_9EUKA</name>
<feature type="non-terminal residue" evidence="4">
    <location>
        <position position="1"/>
    </location>
</feature>
<keyword evidence="1" id="KW-0175">Coiled coil</keyword>
<feature type="compositionally biased region" description="Basic and acidic residues" evidence="2">
    <location>
        <begin position="354"/>
        <end position="367"/>
    </location>
</feature>
<sequence length="719" mass="82941">EGRPFYGVKVTIFDDDGKESDQGEMFVWKGGQWIGTGDFAERIEKDRYRIIGRVRAMVKGSDGEWIDTEAIETYACRIKGVLYSIVSVSTIGNIFIVINYPGCNETSIKEKQYQIIEQLNAMLDTKAKHKPQFAVIDRVEWTSANNCLTPTQKVRKGYILNKNRKVIIAAEREMRKRLEKDDNIEMGRIRVREKEKEGEEEMDQYEEREEELSFEERLGQLIFLGQRDALVIPLNELHLESIILAQIFLLVKSECERRSLNPLQLNDIINNPLHYLFNYLGIKIKKQEQTDFIDVKEKDKEQIKEQEIVQEIKIEKEIKNQKQKEEVNEQKMQIDNKELNQQLMKEIEMKGKEKELKSNNELNEQKTESSFIHGSADDQEKKQQTNKSQFERDFLNTEQNLPSIQNKEGKFLYITGIGGFIGKRFALMMQSIPGVFVSRIKWNEGDPLIEEQRESKLVGTVHIGFSVNTYSPYKTLKDEALKFVDYLISLNSDGPFLFTSTRSVLDGDPDSIHKDQLVSVDAGERCSNYGKAKIICEQRLSHYSSVSKRNVKIVRVPETMFDTETGEGNQNDWIVLLTLACIRLNCIPVVYLAIDMLPVNILCHALLEMMQTQGQGLEVMNITGITFSLTIYITAILSNLPEQIKLEVVGLPEFIQRINDDGIYNPAFALLPILRNLGGIKPIPQLKYVHGECRVSEEAFRRHAQWLWRLHCSRSIPEH</sequence>
<dbReference type="Proteomes" id="UP000324800">
    <property type="component" value="Unassembled WGS sequence"/>
</dbReference>
<evidence type="ECO:0000313" key="5">
    <source>
        <dbReference type="Proteomes" id="UP000324800"/>
    </source>
</evidence>
<comment type="caution">
    <text evidence="4">The sequence shown here is derived from an EMBL/GenBank/DDBJ whole genome shotgun (WGS) entry which is preliminary data.</text>
</comment>
<feature type="coiled-coil region" evidence="1">
    <location>
        <begin position="313"/>
        <end position="342"/>
    </location>
</feature>
<evidence type="ECO:0000256" key="2">
    <source>
        <dbReference type="SAM" id="MobiDB-lite"/>
    </source>
</evidence>
<protein>
    <recommendedName>
        <fullName evidence="3">Thioester reductase (TE) domain-containing protein</fullName>
    </recommendedName>
</protein>
<evidence type="ECO:0000313" key="4">
    <source>
        <dbReference type="EMBL" id="KAA6395390.1"/>
    </source>
</evidence>
<evidence type="ECO:0000259" key="3">
    <source>
        <dbReference type="Pfam" id="PF07993"/>
    </source>
</evidence>
<dbReference type="InterPro" id="IPR036291">
    <property type="entry name" value="NAD(P)-bd_dom_sf"/>
</dbReference>
<evidence type="ECO:0000256" key="1">
    <source>
        <dbReference type="SAM" id="Coils"/>
    </source>
</evidence>
<accession>A0A5J4WKC3</accession>
<dbReference type="Pfam" id="PF07993">
    <property type="entry name" value="NAD_binding_4"/>
    <property type="match status" value="1"/>
</dbReference>
<feature type="region of interest" description="Disordered" evidence="2">
    <location>
        <begin position="354"/>
        <end position="388"/>
    </location>
</feature>
<dbReference type="SUPFAM" id="SSF56801">
    <property type="entry name" value="Acetyl-CoA synthetase-like"/>
    <property type="match status" value="1"/>
</dbReference>
<feature type="compositionally biased region" description="Basic and acidic residues" evidence="2">
    <location>
        <begin position="375"/>
        <end position="388"/>
    </location>
</feature>
<dbReference type="InterPro" id="IPR013120">
    <property type="entry name" value="FAR_NAD-bd"/>
</dbReference>
<dbReference type="AlphaFoldDB" id="A0A5J4WKC3"/>
<reference evidence="4 5" key="1">
    <citation type="submission" date="2019-03" db="EMBL/GenBank/DDBJ databases">
        <title>Single cell metagenomics reveals metabolic interactions within the superorganism composed of flagellate Streblomastix strix and complex community of Bacteroidetes bacteria on its surface.</title>
        <authorList>
            <person name="Treitli S.C."/>
            <person name="Kolisko M."/>
            <person name="Husnik F."/>
            <person name="Keeling P."/>
            <person name="Hampl V."/>
        </authorList>
    </citation>
    <scope>NUCLEOTIDE SEQUENCE [LARGE SCALE GENOMIC DNA]</scope>
    <source>
        <strain evidence="4">ST1C</strain>
    </source>
</reference>
<feature type="coiled-coil region" evidence="1">
    <location>
        <begin position="188"/>
        <end position="215"/>
    </location>
</feature>
<feature type="domain" description="Thioester reductase (TE)" evidence="3">
    <location>
        <begin position="461"/>
        <end position="605"/>
    </location>
</feature>
<dbReference type="SUPFAM" id="SSF51735">
    <property type="entry name" value="NAD(P)-binding Rossmann-fold domains"/>
    <property type="match status" value="1"/>
</dbReference>
<dbReference type="Gene3D" id="3.40.50.720">
    <property type="entry name" value="NAD(P)-binding Rossmann-like Domain"/>
    <property type="match status" value="1"/>
</dbReference>
<proteinExistence type="predicted"/>